<dbReference type="EMBL" id="GBXI01001562">
    <property type="protein sequence ID" value="JAD12730.1"/>
    <property type="molecule type" value="Transcribed_RNA"/>
</dbReference>
<dbReference type="EMBL" id="GBXI01006497">
    <property type="protein sequence ID" value="JAD07795.1"/>
    <property type="molecule type" value="Transcribed_RNA"/>
</dbReference>
<dbReference type="PANTHER" id="PTHR19890">
    <property type="entry name" value="FIBROBLAST GROWTH FACTOR RECEPTOR"/>
    <property type="match status" value="1"/>
</dbReference>
<evidence type="ECO:0000256" key="1">
    <source>
        <dbReference type="SAM" id="Phobius"/>
    </source>
</evidence>
<keyword evidence="1" id="KW-0472">Membrane</keyword>
<feature type="domain" description="Ig-like" evidence="2">
    <location>
        <begin position="146"/>
        <end position="267"/>
    </location>
</feature>
<dbReference type="SMART" id="SM00408">
    <property type="entry name" value="IGc2"/>
    <property type="match status" value="1"/>
</dbReference>
<dbReference type="PROSITE" id="PS50835">
    <property type="entry name" value="IG_LIKE"/>
    <property type="match status" value="2"/>
</dbReference>
<evidence type="ECO:0000313" key="4">
    <source>
        <dbReference type="EMBL" id="JAD12730.1"/>
    </source>
</evidence>
<dbReference type="SUPFAM" id="SSF48726">
    <property type="entry name" value="Immunoglobulin"/>
    <property type="match status" value="2"/>
</dbReference>
<dbReference type="SMART" id="SM00409">
    <property type="entry name" value="IG"/>
    <property type="match status" value="2"/>
</dbReference>
<dbReference type="InterPro" id="IPR036179">
    <property type="entry name" value="Ig-like_dom_sf"/>
</dbReference>
<feature type="transmembrane region" description="Helical" evidence="1">
    <location>
        <begin position="288"/>
        <end position="312"/>
    </location>
</feature>
<dbReference type="GeneID" id="105218801"/>
<dbReference type="RefSeq" id="XP_011192918.2">
    <property type="nucleotide sequence ID" value="XM_011194616.3"/>
</dbReference>
<dbReference type="AlphaFoldDB" id="A0A0A1XPC7"/>
<dbReference type="InterPro" id="IPR003598">
    <property type="entry name" value="Ig_sub2"/>
</dbReference>
<dbReference type="CTD" id="105218801"/>
<dbReference type="PANTHER" id="PTHR19890:SF10">
    <property type="entry name" value="FIBROBLAST GROWTH FACTOR RECEPTOR-LIKE 1"/>
    <property type="match status" value="1"/>
</dbReference>
<evidence type="ECO:0000313" key="3">
    <source>
        <dbReference type="EMBL" id="JAD07795.1"/>
    </source>
</evidence>
<reference evidence="4" key="1">
    <citation type="submission" date="2014-11" db="EMBL/GenBank/DDBJ databases">
        <authorList>
            <person name="Geib S."/>
        </authorList>
    </citation>
    <scope>NUCLEOTIDE SEQUENCE</scope>
</reference>
<organism evidence="4">
    <name type="scientific">Zeugodacus cucurbitae</name>
    <name type="common">Melon fruit fly</name>
    <name type="synonym">Bactrocera cucurbitae</name>
    <dbReference type="NCBI Taxonomy" id="28588"/>
    <lineage>
        <taxon>Eukaryota</taxon>
        <taxon>Metazoa</taxon>
        <taxon>Ecdysozoa</taxon>
        <taxon>Arthropoda</taxon>
        <taxon>Hexapoda</taxon>
        <taxon>Insecta</taxon>
        <taxon>Pterygota</taxon>
        <taxon>Neoptera</taxon>
        <taxon>Endopterygota</taxon>
        <taxon>Diptera</taxon>
        <taxon>Brachycera</taxon>
        <taxon>Muscomorpha</taxon>
        <taxon>Tephritoidea</taxon>
        <taxon>Tephritidae</taxon>
        <taxon>Zeugodacus</taxon>
        <taxon>Zeugodacus</taxon>
    </lineage>
</organism>
<feature type="domain" description="Ig-like" evidence="2">
    <location>
        <begin position="16"/>
        <end position="115"/>
    </location>
</feature>
<name>A0A0A1XPC7_ZEUCU</name>
<dbReference type="InterPro" id="IPR013783">
    <property type="entry name" value="Ig-like_fold"/>
</dbReference>
<keyword evidence="1" id="KW-0812">Transmembrane</keyword>
<dbReference type="InterPro" id="IPR007110">
    <property type="entry name" value="Ig-like_dom"/>
</dbReference>
<dbReference type="InterPro" id="IPR003599">
    <property type="entry name" value="Ig_sub"/>
</dbReference>
<protein>
    <submittedName>
        <fullName evidence="4">Fibroblast growth factor receptor-like 1</fullName>
    </submittedName>
</protein>
<gene>
    <name evidence="4" type="primary">Fgfrl1_0</name>
    <name evidence="3" type="synonym">Fgfrl1_1</name>
    <name evidence="4" type="ORF">g.25488</name>
    <name evidence="3" type="ORF">g.25500</name>
</gene>
<proteinExistence type="predicted"/>
<dbReference type="InterPro" id="IPR052615">
    <property type="entry name" value="FGFRL"/>
</dbReference>
<reference evidence="4" key="2">
    <citation type="journal article" date="2015" name="Gigascience">
        <title>Reconstructing a comprehensive transcriptome assembly of a white-pupal translocated strain of the pest fruit fly Bactrocera cucurbitae.</title>
        <authorList>
            <person name="Sim S.B."/>
            <person name="Calla B."/>
            <person name="Hall B."/>
            <person name="DeRego T."/>
            <person name="Geib S.M."/>
        </authorList>
    </citation>
    <scope>NUCLEOTIDE SEQUENCE</scope>
</reference>
<accession>A0A0A1XPC7</accession>
<dbReference type="Gene3D" id="2.60.40.10">
    <property type="entry name" value="Immunoglobulins"/>
    <property type="match status" value="1"/>
</dbReference>
<sequence>MGSCEKLRYFYLIFIPVIIKEGFGLYLDYTENTEFIHQRAGYDIRLHCGIEGLVDEEHLADTKIYWFFKQCREKTFDDDSCHEWMQLPCEENFCQSDLLLHNVTEEYSGLYKCTVVPLKYKSGQALDIQFVRTYQLDVKNTSAAIPKFVDPYPLNKTAIINDQVVFQCRVQSEEHPTIKWFRRVQTSLPNILEYMGVSSNNLNAHIVNYNGHTYELLHTAREKYIGDDIFLSKLVLNGVRLKDEGYYACAAVTFHGYKIREAYLEVNSQDYIEDYNANGEAYSDPSEFWLLFLMPLGLAIPPLLVWLSYLIYKRYMTQTEMERNSQTYSEDFIEDDNCVLRA</sequence>
<keyword evidence="1" id="KW-1133">Transmembrane helix</keyword>
<keyword evidence="4" id="KW-0675">Receptor</keyword>
<evidence type="ECO:0000259" key="2">
    <source>
        <dbReference type="PROSITE" id="PS50835"/>
    </source>
</evidence>